<evidence type="ECO:0000256" key="1">
    <source>
        <dbReference type="ARBA" id="ARBA00006432"/>
    </source>
</evidence>
<accession>A0A0A1TM73</accession>
<organism evidence="3 4">
    <name type="scientific">[Torrubiella] hemipterigena</name>
    <dbReference type="NCBI Taxonomy" id="1531966"/>
    <lineage>
        <taxon>Eukaryota</taxon>
        <taxon>Fungi</taxon>
        <taxon>Dikarya</taxon>
        <taxon>Ascomycota</taxon>
        <taxon>Pezizomycotina</taxon>
        <taxon>Sordariomycetes</taxon>
        <taxon>Hypocreomycetidae</taxon>
        <taxon>Hypocreales</taxon>
        <taxon>Clavicipitaceae</taxon>
        <taxon>Clavicipitaceae incertae sedis</taxon>
        <taxon>'Torrubiella' clade</taxon>
    </lineage>
</organism>
<gene>
    <name evidence="3" type="ORF">VHEMI07056</name>
</gene>
<dbReference type="InterPro" id="IPR000873">
    <property type="entry name" value="AMP-dep_synth/lig_dom"/>
</dbReference>
<dbReference type="GO" id="GO:0031956">
    <property type="term" value="F:medium-chain fatty acid-CoA ligase activity"/>
    <property type="evidence" value="ECO:0007669"/>
    <property type="project" value="TreeGrafter"/>
</dbReference>
<dbReference type="PANTHER" id="PTHR43201:SF8">
    <property type="entry name" value="ACYL-COA SYNTHETASE FAMILY MEMBER 3"/>
    <property type="match status" value="1"/>
</dbReference>
<keyword evidence="4" id="KW-1185">Reference proteome</keyword>
<dbReference type="Gene3D" id="3.40.50.12780">
    <property type="entry name" value="N-terminal domain of ligase-like"/>
    <property type="match status" value="1"/>
</dbReference>
<comment type="similarity">
    <text evidence="1">Belongs to the ATP-dependent AMP-binding enzyme family.</text>
</comment>
<feature type="domain" description="AMP-dependent synthetase/ligase" evidence="2">
    <location>
        <begin position="89"/>
        <end position="393"/>
    </location>
</feature>
<dbReference type="HOGENOM" id="CLU_000022_59_11_1"/>
<dbReference type="SUPFAM" id="SSF56801">
    <property type="entry name" value="Acetyl-CoA synthetase-like"/>
    <property type="match status" value="1"/>
</dbReference>
<proteinExistence type="inferred from homology"/>
<dbReference type="InterPro" id="IPR042099">
    <property type="entry name" value="ANL_N_sf"/>
</dbReference>
<dbReference type="Gene3D" id="3.30.300.30">
    <property type="match status" value="1"/>
</dbReference>
<dbReference type="EMBL" id="CDHN01000003">
    <property type="protein sequence ID" value="CEJ91337.1"/>
    <property type="molecule type" value="Genomic_DNA"/>
</dbReference>
<dbReference type="InterPro" id="IPR045851">
    <property type="entry name" value="AMP-bd_C_sf"/>
</dbReference>
<dbReference type="GO" id="GO:0006631">
    <property type="term" value="P:fatty acid metabolic process"/>
    <property type="evidence" value="ECO:0007669"/>
    <property type="project" value="TreeGrafter"/>
</dbReference>
<dbReference type="AlphaFoldDB" id="A0A0A1TM73"/>
<dbReference type="Proteomes" id="UP000039046">
    <property type="component" value="Unassembled WGS sequence"/>
</dbReference>
<dbReference type="STRING" id="1531966.A0A0A1TM73"/>
<protein>
    <recommendedName>
        <fullName evidence="2">AMP-dependent synthetase/ligase domain-containing protein</fullName>
    </recommendedName>
</protein>
<evidence type="ECO:0000313" key="3">
    <source>
        <dbReference type="EMBL" id="CEJ91337.1"/>
    </source>
</evidence>
<dbReference type="CDD" id="cd04433">
    <property type="entry name" value="AFD_class_I"/>
    <property type="match status" value="1"/>
</dbReference>
<dbReference type="PANTHER" id="PTHR43201">
    <property type="entry name" value="ACYL-COA SYNTHETASE"/>
    <property type="match status" value="1"/>
</dbReference>
<reference evidence="3 4" key="1">
    <citation type="journal article" date="2015" name="Genome Announc.">
        <title>Draft Genome Sequence and Gene Annotation of the Entomopathogenic Fungus Verticillium hemipterigenum.</title>
        <authorList>
            <person name="Horn F."/>
            <person name="Habel A."/>
            <person name="Scharf D.H."/>
            <person name="Dworschak J."/>
            <person name="Brakhage A.A."/>
            <person name="Guthke R."/>
            <person name="Hertweck C."/>
            <person name="Linde J."/>
        </authorList>
    </citation>
    <scope>NUCLEOTIDE SEQUENCE [LARGE SCALE GENOMIC DNA]</scope>
</reference>
<evidence type="ECO:0000259" key="2">
    <source>
        <dbReference type="Pfam" id="PF00501"/>
    </source>
</evidence>
<evidence type="ECO:0000313" key="4">
    <source>
        <dbReference type="Proteomes" id="UP000039046"/>
    </source>
</evidence>
<dbReference type="Pfam" id="PF00501">
    <property type="entry name" value="AMP-binding"/>
    <property type="match status" value="1"/>
</dbReference>
<name>A0A0A1TM73_9HYPO</name>
<dbReference type="OrthoDB" id="6614653at2759"/>
<sequence>MHFTFPAISPFLELVQHAQEIPDKIIVRDHYSNRTATAGQLLQSVAALREQIQSSQQQNGTSNGVNSNAVSTNGTNGVSASQNKFYYLIAAPGLEYLTSMLTIFSLGGVMSAQSIVIKPEDVLRLFRVAKPKALLHASSLAEKVEAVKALCAEQDNGTFSHLPFYSVGLPSLEKSESHTYGTEPASDEIAAQNGTLFFTSGTSGKQKGVLHSYAALLASAKERIQTWKMTKNDVFLNQKPGNWMGGIFGILPSLISGACLETCAGVFEPKWFWQRIKEGGVSVFDVAPTGYDRLAYYFDEHIAVLPADEVEAHIQGMIEVRVAGVSGSLLSPHTQKRWTELRRGKPLLNLYGSTEMTLICSMSWENPDYPDMCSIGPAVPGVEVKLVDGEMRLKAPTLFTKYISDDTTLTEKAFDEDGFFKSGDCATLNGNSYTLHGRANIDVLHFWGFTIFTGEVETALLSLPYIANAVVLPLPDKEHKERTAAILQLKPDHPSKPPSLEALRKDLEDSSSLMLFKIPTVIYWLQAGEEISLTVNGKISKLDARKKFFGDDWQNKDGVEVMDLSGMEYWRMGGQC</sequence>